<keyword evidence="3" id="KW-1185">Reference proteome</keyword>
<name>A0A2N7VH55_9BURK</name>
<dbReference type="Proteomes" id="UP000235616">
    <property type="component" value="Unassembled WGS sequence"/>
</dbReference>
<protein>
    <recommendedName>
        <fullName evidence="4">YXWGXW repeat-containing protein</fullName>
    </recommendedName>
</protein>
<sequence length="77" mass="8846">MTIRFKFSRRRAWLALALPAAAVSLAACVVEPARPPQPAPLVEVVPVAPAPGYHWVRGHYAWRHDRWEWVRGHWVLD</sequence>
<comment type="caution">
    <text evidence="2">The sequence shown here is derived from an EMBL/GenBank/DDBJ whole genome shotgun (WGS) entry which is preliminary data.</text>
</comment>
<dbReference type="PROSITE" id="PS51257">
    <property type="entry name" value="PROKAR_LIPOPROTEIN"/>
    <property type="match status" value="1"/>
</dbReference>
<dbReference type="RefSeq" id="WP_102647801.1">
    <property type="nucleotide sequence ID" value="NZ_PNYA01000024.1"/>
</dbReference>
<keyword evidence="1" id="KW-0732">Signal</keyword>
<dbReference type="Pfam" id="PF12779">
    <property type="entry name" value="WXXGXW"/>
    <property type="match status" value="1"/>
</dbReference>
<accession>A0A2N7VH55</accession>
<evidence type="ECO:0000256" key="1">
    <source>
        <dbReference type="SAM" id="SignalP"/>
    </source>
</evidence>
<feature type="chain" id="PRO_5014679415" description="YXWGXW repeat-containing protein" evidence="1">
    <location>
        <begin position="27"/>
        <end position="77"/>
    </location>
</feature>
<evidence type="ECO:0000313" key="3">
    <source>
        <dbReference type="Proteomes" id="UP000235616"/>
    </source>
</evidence>
<dbReference type="InterPro" id="IPR024447">
    <property type="entry name" value="YXWGXW_rpt"/>
</dbReference>
<feature type="signal peptide" evidence="1">
    <location>
        <begin position="1"/>
        <end position="26"/>
    </location>
</feature>
<evidence type="ECO:0000313" key="2">
    <source>
        <dbReference type="EMBL" id="PMS16480.1"/>
    </source>
</evidence>
<dbReference type="AlphaFoldDB" id="A0A2N7VH55"/>
<reference evidence="2 3" key="1">
    <citation type="submission" date="2018-01" db="EMBL/GenBank/DDBJ databases">
        <title>Whole genome analyses suggest that Burkholderia sensu lato contains two further novel genera in the rhizoxinica-symbiotica group Mycetohabitans gen. nov., and Trinickia gen. nov.: implications for the evolution of diazotrophy and nodulation in the Burkholderiaceae.</title>
        <authorList>
            <person name="Estrada-de los Santos P."/>
            <person name="Palmer M."/>
            <person name="Chavez-Ramirez B."/>
            <person name="Beukes C."/>
            <person name="Steenkamp E.T."/>
            <person name="Hirsch A.M."/>
            <person name="Manyaka P."/>
            <person name="Maluk M."/>
            <person name="Lafos M."/>
            <person name="Crook M."/>
            <person name="Gross E."/>
            <person name="Simon M.F."/>
            <person name="Bueno dos Reis Junior F."/>
            <person name="Poole P.S."/>
            <person name="Venter S.N."/>
            <person name="James E.K."/>
        </authorList>
    </citation>
    <scope>NUCLEOTIDE SEQUENCE [LARGE SCALE GENOMIC DNA]</scope>
    <source>
        <strain evidence="2 3">GIMN1.004</strain>
    </source>
</reference>
<proteinExistence type="predicted"/>
<organism evidence="2 3">
    <name type="scientific">Trinickia dabaoshanensis</name>
    <dbReference type="NCBI Taxonomy" id="564714"/>
    <lineage>
        <taxon>Bacteria</taxon>
        <taxon>Pseudomonadati</taxon>
        <taxon>Pseudomonadota</taxon>
        <taxon>Betaproteobacteria</taxon>
        <taxon>Burkholderiales</taxon>
        <taxon>Burkholderiaceae</taxon>
        <taxon>Trinickia</taxon>
    </lineage>
</organism>
<gene>
    <name evidence="2" type="ORF">C0Z18_23230</name>
</gene>
<dbReference type="EMBL" id="PNYA01000024">
    <property type="protein sequence ID" value="PMS16480.1"/>
    <property type="molecule type" value="Genomic_DNA"/>
</dbReference>
<evidence type="ECO:0008006" key="4">
    <source>
        <dbReference type="Google" id="ProtNLM"/>
    </source>
</evidence>